<evidence type="ECO:0000256" key="4">
    <source>
        <dbReference type="ARBA" id="ARBA00023136"/>
    </source>
</evidence>
<feature type="region of interest" description="Disordered" evidence="6">
    <location>
        <begin position="727"/>
        <end position="753"/>
    </location>
</feature>
<dbReference type="Proteomes" id="UP000007494">
    <property type="component" value="Chromosome X"/>
</dbReference>
<evidence type="ECO:0000256" key="2">
    <source>
        <dbReference type="ARBA" id="ARBA00022448"/>
    </source>
</evidence>
<evidence type="ECO:0000256" key="6">
    <source>
        <dbReference type="SAM" id="MobiDB-lite"/>
    </source>
</evidence>
<feature type="region of interest" description="Disordered" evidence="6">
    <location>
        <begin position="2241"/>
        <end position="2277"/>
    </location>
</feature>
<gene>
    <name evidence="8" type="ORF">NCLIV_048380</name>
</gene>
<dbReference type="GO" id="GO:0005829">
    <property type="term" value="C:cytosol"/>
    <property type="evidence" value="ECO:0007669"/>
    <property type="project" value="TreeGrafter"/>
</dbReference>
<keyword evidence="7" id="KW-0732">Signal</keyword>
<dbReference type="EMBL" id="FR823391">
    <property type="protein sequence ID" value="CBZ54409.1"/>
    <property type="molecule type" value="Genomic_DNA"/>
</dbReference>
<feature type="region of interest" description="Disordered" evidence="6">
    <location>
        <begin position="2045"/>
        <end position="2096"/>
    </location>
</feature>
<evidence type="ECO:0000256" key="3">
    <source>
        <dbReference type="ARBA" id="ARBA00022927"/>
    </source>
</evidence>
<feature type="region of interest" description="Disordered" evidence="6">
    <location>
        <begin position="769"/>
        <end position="802"/>
    </location>
</feature>
<dbReference type="eggNOG" id="ENOG502QYE7">
    <property type="taxonomic scope" value="Eukaryota"/>
</dbReference>
<evidence type="ECO:0000313" key="9">
    <source>
        <dbReference type="Proteomes" id="UP000007494"/>
    </source>
</evidence>
<comment type="subcellular location">
    <subcellularLocation>
        <location evidence="5">Endomembrane system</location>
        <topology evidence="5">Peripheral membrane protein</topology>
        <orientation evidence="5">Cytoplasmic side</orientation>
    </subcellularLocation>
</comment>
<feature type="compositionally biased region" description="Polar residues" evidence="6">
    <location>
        <begin position="357"/>
        <end position="368"/>
    </location>
</feature>
<feature type="compositionally biased region" description="Basic and acidic residues" evidence="6">
    <location>
        <begin position="2267"/>
        <end position="2277"/>
    </location>
</feature>
<dbReference type="GO" id="GO:0030119">
    <property type="term" value="C:AP-type membrane coat adaptor complex"/>
    <property type="evidence" value="ECO:0007669"/>
    <property type="project" value="TreeGrafter"/>
</dbReference>
<feature type="region of interest" description="Disordered" evidence="6">
    <location>
        <begin position="1778"/>
        <end position="1986"/>
    </location>
</feature>
<evidence type="ECO:0000256" key="5">
    <source>
        <dbReference type="ARBA" id="ARBA00029433"/>
    </source>
</evidence>
<feature type="signal peptide" evidence="7">
    <location>
        <begin position="1"/>
        <end position="33"/>
    </location>
</feature>
<dbReference type="InParanoid" id="F0VMD1"/>
<evidence type="ECO:0000256" key="7">
    <source>
        <dbReference type="SAM" id="SignalP"/>
    </source>
</evidence>
<feature type="region of interest" description="Disordered" evidence="6">
    <location>
        <begin position="1572"/>
        <end position="1604"/>
    </location>
</feature>
<feature type="region of interest" description="Disordered" evidence="6">
    <location>
        <begin position="625"/>
        <end position="660"/>
    </location>
</feature>
<keyword evidence="2" id="KW-0813">Transport</keyword>
<dbReference type="OMA" id="SWIRFSI"/>
<dbReference type="GO" id="GO:0005764">
    <property type="term" value="C:lysosome"/>
    <property type="evidence" value="ECO:0007669"/>
    <property type="project" value="TreeGrafter"/>
</dbReference>
<dbReference type="VEuPathDB" id="ToxoDB:NCLIV_048380"/>
<dbReference type="GO" id="GO:0015031">
    <property type="term" value="P:protein transport"/>
    <property type="evidence" value="ECO:0007669"/>
    <property type="project" value="UniProtKB-KW"/>
</dbReference>
<feature type="compositionally biased region" description="Basic and acidic residues" evidence="6">
    <location>
        <begin position="1579"/>
        <end position="1595"/>
    </location>
</feature>
<feature type="compositionally biased region" description="Gly residues" evidence="6">
    <location>
        <begin position="2063"/>
        <end position="2073"/>
    </location>
</feature>
<feature type="compositionally biased region" description="Basic residues" evidence="6">
    <location>
        <begin position="891"/>
        <end position="904"/>
    </location>
</feature>
<feature type="region of interest" description="Disordered" evidence="6">
    <location>
        <begin position="1109"/>
        <end position="1242"/>
    </location>
</feature>
<comment type="similarity">
    <text evidence="1">Belongs to the adaptor complexes medium subunit family.</text>
</comment>
<dbReference type="PANTHER" id="PTHR16082">
    <property type="entry name" value="AP-5 COMPLEX SUBUNIT MU-1"/>
    <property type="match status" value="1"/>
</dbReference>
<accession>F0VMD1</accession>
<keyword evidence="3" id="KW-0653">Protein transport</keyword>
<feature type="compositionally biased region" description="Low complexity" evidence="6">
    <location>
        <begin position="1133"/>
        <end position="1147"/>
    </location>
</feature>
<name>F0VMD1_NEOCL</name>
<dbReference type="RefSeq" id="XP_003884439.1">
    <property type="nucleotide sequence ID" value="XM_003884390.1"/>
</dbReference>
<dbReference type="OrthoDB" id="1877176at2759"/>
<dbReference type="PANTHER" id="PTHR16082:SF2">
    <property type="entry name" value="AP-5 COMPLEX SUBUNIT MU-1"/>
    <property type="match status" value="1"/>
</dbReference>
<dbReference type="GeneID" id="13442340"/>
<keyword evidence="4" id="KW-0472">Membrane</keyword>
<feature type="compositionally biased region" description="Low complexity" evidence="6">
    <location>
        <begin position="1918"/>
        <end position="1929"/>
    </location>
</feature>
<dbReference type="Gene3D" id="2.60.40.1320">
    <property type="entry name" value="SRS domain"/>
    <property type="match status" value="2"/>
</dbReference>
<feature type="region of interest" description="Disordered" evidence="6">
    <location>
        <begin position="1422"/>
        <end position="1447"/>
    </location>
</feature>
<feature type="region of interest" description="Disordered" evidence="6">
    <location>
        <begin position="1618"/>
        <end position="1687"/>
    </location>
</feature>
<feature type="compositionally biased region" description="Low complexity" evidence="6">
    <location>
        <begin position="731"/>
        <end position="753"/>
    </location>
</feature>
<feature type="compositionally biased region" description="Basic and acidic residues" evidence="6">
    <location>
        <begin position="1117"/>
        <end position="1132"/>
    </location>
</feature>
<protein>
    <recommendedName>
        <fullName evidence="10">Adaptor complexes medium subunit family protein</fullName>
    </recommendedName>
</protein>
<reference evidence="9" key="1">
    <citation type="journal article" date="2012" name="PLoS Pathog.">
        <title>Comparative genomics of the apicomplexan parasites Toxoplasma gondii and Neospora caninum: Coccidia differing in host range and transmission strategy.</title>
        <authorList>
            <person name="Reid A.J."/>
            <person name="Vermont S.J."/>
            <person name="Cotton J.A."/>
            <person name="Harris D."/>
            <person name="Hill-Cawthorne G.A."/>
            <person name="Konen-Waisman S."/>
            <person name="Latham S.M."/>
            <person name="Mourier T."/>
            <person name="Norton R."/>
            <person name="Quail M.A."/>
            <person name="Sanders M."/>
            <person name="Shanmugam D."/>
            <person name="Sohal A."/>
            <person name="Wasmuth J.D."/>
            <person name="Brunk B."/>
            <person name="Grigg M.E."/>
            <person name="Howard J.C."/>
            <person name="Parkinson J."/>
            <person name="Roos D.S."/>
            <person name="Trees A.J."/>
            <person name="Berriman M."/>
            <person name="Pain A."/>
            <person name="Wastling J.M."/>
        </authorList>
    </citation>
    <scope>NUCLEOTIDE SEQUENCE [LARGE SCALE GENOMIC DNA]</scope>
    <source>
        <strain evidence="9">Liverpool</strain>
    </source>
</reference>
<evidence type="ECO:0008006" key="10">
    <source>
        <dbReference type="Google" id="ProtNLM"/>
    </source>
</evidence>
<sequence length="2277" mass="238397">MALACRKASGARQQCVVLGIAGLFLTLFTNAGAATVGSQTADSADPTVRTCNEGEETVINLSLHENTARFKCGSTVEDLSPSLREPLEGLDAFVDDAGTTQAQFPFPDVAIAEQTKVYTVSARAFPAVGGTWYLFCVAKGTVGAAANATKKCRVQLVIQGTSVIRQQCTTVGGSVDLRILGSGYAVTFGCGLNFPQLDPPLSGKEVYVGRDCSEKQPLTAVVPSAEFDAAPTGQLFTLLVNKLPPSERVLCYKCVNDSTDPCTAVITIPSPSEAVTTPVATSDAIVSVSSDNPGGKAWSTRRGGPAKRSGPAYVPLPSDEELRHAFLTQLLHEPQNDAWRCCTCCSTASEGEPPSSHFPSSPTLSNAAHTFPGRPETPAFPVDGDSRTVGACALHPEEGSGDGVFESSPSFYYDLYQERHFEELTWPCGPTAMLVLPAKSSSACPFLDGGRAPSHRLSSKTSFRFPSRPDAPCRLRQSHEFSGAERGEGGLYGAPPAVDRRDGPLRKCPFSSLGDAPRGVCSLAYPSPHCRDLALSSCPSPGSCPAPPPPKADPCLPVNSAFFSILWPVVFVRKEIPAFTTETDASSLSGSGKQGGAEIAAAFAAHAGRHTSAFTGGTPVPAALLRPTSGRGPELTTPGSSGKARKAEDPEDTSSAGFMGGTRKGLGGRVIVALAALAIDDALSVDSLHPATASSFDLPQVTAAFHVLDHLTDLYLSLSLAFPPSTLVSDPATVTSPTASVSSRRPAASPAPSSLLPYAGATMSAALPHSAPGVSARRPRPQSPFGSPARGDSSSEGASGVQSRPTALPFLMAVLLALPFGRPKLTSPSLLQNAYESVASLPVSYSFLPPQTGRETKRRGTGARGRSRESLEGGAAEPGSRSASEEAPASGRRRHRSASKRRKVDGHEEDRAYLVPPRPPGPNGPSQSLAQLREAKVKQYLESLSPAFSTVDLSQLPAVSADLRELQLRHWRRQLEEKRASLSSSDSPGSGPFSDFVEAALGSSVYLDFEDQDGAAFSDVSFSDLCPPVAAPHCRTLHRRFFEHALWRRRSSSTSAPLPWGSPWAGSDPVGAQLASVSSATACTSAFTPSAAGSIWSVPAWLPQLSPSGWAHGVPGDSREGEEGGENLKDVSKAGTAAASTSSSKASRWWMLGTKKKHRSQTPEYVGAGASRRGGNAHQSLSTDGRSRREKGRQSWWKKSRDASVARGEAGRHARGSSWDEERCGGSEWHDSGAATDVEGRFDAGRRVGRSRERHRLYREGSAGSLVLLNEALGERALPRVRGTRDLPSSPSPQKGVPGFSIFSAFGRAAGLMSAANPDSQGCSSRWKWLTRSSWIRFSIVENIHCTMHEPRPGVQGPEARASDECFIVGDLYVTVCLRKMMEVSAPLAFSRTESLPDVYVHPTARLSNSAVDLLSCASSKSVPSRGSGQAEKSAGKSNAPPFSAGSIEGREAHSVHEGRGALPPLVISCVPPLGVQSYLLCKYRFGSLPFYPMKALYQVKEVRPGVLRLLLQVQIHPGVVGRLHACSLWIPFGHKGTIESHDLKASQGTFRIVSDQRAVLWTLPKHLKRTPVAAAHASTKDSTDTSSGGKEEAKASPTSGRPHVSLLGELVLAPLSSSADSEGHDDFTLSRAPSNPDRFPMSPRRRRARRFLPSDRQQSPGESLQPGPCGDGSGPSGLGIQTAGRAAKETDPAALLAASRASAVAASGASTRPRLLPVPDQSPQARAARYRQNLIAAAGAEESLPLAVRRFLADEVERAEAVARRFAGDEGQLVGPGAVRDAGSGAGRARDGKNGMYGLPGSEEERVPEHNLSLGSQREENLRAAHEASLRTGQPHGVGGGRAGSEEATPSPFPDRVEGGGSSAQLRIRADGGGCRAGARADEDGAHTRGLAPSAFDSRGPYRPQMKSPGPTGLPAGDGAARASAGARRGSEFGQGTYSGASRPGGSRDREAPPRSAVGGGGRGRQHAPPQTGGAASGVYTSPRAVRSGGGLLTDREELILKEGVNNFLALIHFEAKDMTLSGSSIDKEAVTLYPYEHLELAPAHGSSEDAGTRASSVRRGGASGAGTARGGSRGRRGDREKLQTPGWGVGSSGGNGDDAGCSISVFKRTVAGRYVVWNALGDNKASRVNLSFDEGGAEEAEANAYGSDFPSHPARPPNVPGGYSFAARAVPAFPSTATARQFASPAQDGSAGRGETEGGTTASSSVVFPDAARVRVDRSLSPGEPPARILGAAAAERGFAVETDSPSPQSRAGLGGFSAPSPSHVGDKIETNAEF</sequence>
<dbReference type="GO" id="GO:0016197">
    <property type="term" value="P:endosomal transport"/>
    <property type="evidence" value="ECO:0007669"/>
    <property type="project" value="TreeGrafter"/>
</dbReference>
<feature type="compositionally biased region" description="Polar residues" evidence="6">
    <location>
        <begin position="792"/>
        <end position="802"/>
    </location>
</feature>
<dbReference type="InterPro" id="IPR036755">
    <property type="entry name" value="SRS_dom_sf"/>
</dbReference>
<feature type="region of interest" description="Disordered" evidence="6">
    <location>
        <begin position="2180"/>
        <end position="2208"/>
    </location>
</feature>
<feature type="compositionally biased region" description="Basic and acidic residues" evidence="6">
    <location>
        <begin position="1818"/>
        <end position="1830"/>
    </location>
</feature>
<evidence type="ECO:0000313" key="8">
    <source>
        <dbReference type="EMBL" id="CBZ54409.1"/>
    </source>
</evidence>
<proteinExistence type="inferred from homology"/>
<dbReference type="InterPro" id="IPR039591">
    <property type="entry name" value="AP5M1"/>
</dbReference>
<feature type="compositionally biased region" description="Basic and acidic residues" evidence="6">
    <location>
        <begin position="1199"/>
        <end position="1231"/>
    </location>
</feature>
<dbReference type="GO" id="GO:0005770">
    <property type="term" value="C:late endosome"/>
    <property type="evidence" value="ECO:0007669"/>
    <property type="project" value="TreeGrafter"/>
</dbReference>
<feature type="region of interest" description="Disordered" evidence="6">
    <location>
        <begin position="351"/>
        <end position="384"/>
    </location>
</feature>
<feature type="region of interest" description="Disordered" evidence="6">
    <location>
        <begin position="845"/>
        <end position="928"/>
    </location>
</feature>
<feature type="chain" id="PRO_5003263086" description="Adaptor complexes medium subunit family protein" evidence="7">
    <location>
        <begin position="34"/>
        <end position="2277"/>
    </location>
</feature>
<keyword evidence="9" id="KW-1185">Reference proteome</keyword>
<dbReference type="InterPro" id="IPR036168">
    <property type="entry name" value="AP2_Mu_C_sf"/>
</dbReference>
<evidence type="ECO:0000256" key="1">
    <source>
        <dbReference type="ARBA" id="ARBA00005324"/>
    </source>
</evidence>
<feature type="region of interest" description="Disordered" evidence="6">
    <location>
        <begin position="291"/>
        <end position="310"/>
    </location>
</feature>
<organism evidence="8 9">
    <name type="scientific">Neospora caninum (strain Liverpool)</name>
    <dbReference type="NCBI Taxonomy" id="572307"/>
    <lineage>
        <taxon>Eukaryota</taxon>
        <taxon>Sar</taxon>
        <taxon>Alveolata</taxon>
        <taxon>Apicomplexa</taxon>
        <taxon>Conoidasida</taxon>
        <taxon>Coccidia</taxon>
        <taxon>Eucoccidiorida</taxon>
        <taxon>Eimeriorina</taxon>
        <taxon>Sarcocystidae</taxon>
        <taxon>Neospora</taxon>
    </lineage>
</organism>
<dbReference type="SUPFAM" id="SSF49447">
    <property type="entry name" value="Second domain of Mu2 adaptin subunit (ap50) of ap2 adaptor"/>
    <property type="match status" value="1"/>
</dbReference>